<feature type="transmembrane region" description="Helical" evidence="1">
    <location>
        <begin position="36"/>
        <end position="55"/>
    </location>
</feature>
<feature type="transmembrane region" description="Helical" evidence="1">
    <location>
        <begin position="67"/>
        <end position="85"/>
    </location>
</feature>
<dbReference type="Proteomes" id="UP001596161">
    <property type="component" value="Unassembled WGS sequence"/>
</dbReference>
<evidence type="ECO:0000256" key="1">
    <source>
        <dbReference type="SAM" id="Phobius"/>
    </source>
</evidence>
<keyword evidence="3" id="KW-1185">Reference proteome</keyword>
<keyword evidence="1" id="KW-0472">Membrane</keyword>
<dbReference type="EMBL" id="JBHSKT010000002">
    <property type="protein sequence ID" value="MFC5269811.1"/>
    <property type="molecule type" value="Genomic_DNA"/>
</dbReference>
<feature type="transmembrane region" description="Helical" evidence="1">
    <location>
        <begin position="97"/>
        <end position="117"/>
    </location>
</feature>
<accession>A0ABW0E9Y9</accession>
<gene>
    <name evidence="2" type="ORF">ACFPIB_04255</name>
</gene>
<organism evidence="2 3">
    <name type="scientific">Adhaeribacter terreus</name>
    <dbReference type="NCBI Taxonomy" id="529703"/>
    <lineage>
        <taxon>Bacteria</taxon>
        <taxon>Pseudomonadati</taxon>
        <taxon>Bacteroidota</taxon>
        <taxon>Cytophagia</taxon>
        <taxon>Cytophagales</taxon>
        <taxon>Hymenobacteraceae</taxon>
        <taxon>Adhaeribacter</taxon>
    </lineage>
</organism>
<sequence length="120" mass="13533">MEIHHLQWSLIFFGLAASIGLYMFSRVLQGKPRQNGAMLIHGLFAAVAIGILFYFSAQEVNSEIPYASIFFFIIAIFGGAFMAMWDKIMNRKMPRYFPLMHAGAAVTGIILLIIFMVQHS</sequence>
<keyword evidence="1" id="KW-1133">Transmembrane helix</keyword>
<reference evidence="3" key="1">
    <citation type="journal article" date="2019" name="Int. J. Syst. Evol. Microbiol.">
        <title>The Global Catalogue of Microorganisms (GCM) 10K type strain sequencing project: providing services to taxonomists for standard genome sequencing and annotation.</title>
        <authorList>
            <consortium name="The Broad Institute Genomics Platform"/>
            <consortium name="The Broad Institute Genome Sequencing Center for Infectious Disease"/>
            <person name="Wu L."/>
            <person name="Ma J."/>
        </authorList>
    </citation>
    <scope>NUCLEOTIDE SEQUENCE [LARGE SCALE GENOMIC DNA]</scope>
    <source>
        <strain evidence="3">KACC 12602</strain>
    </source>
</reference>
<evidence type="ECO:0000313" key="3">
    <source>
        <dbReference type="Proteomes" id="UP001596161"/>
    </source>
</evidence>
<comment type="caution">
    <text evidence="2">The sequence shown here is derived from an EMBL/GenBank/DDBJ whole genome shotgun (WGS) entry which is preliminary data.</text>
</comment>
<name>A0ABW0E9Y9_9BACT</name>
<protein>
    <submittedName>
        <fullName evidence="2">Uncharacterized protein</fullName>
    </submittedName>
</protein>
<dbReference type="RefSeq" id="WP_378016191.1">
    <property type="nucleotide sequence ID" value="NZ_JBHSKT010000002.1"/>
</dbReference>
<feature type="transmembrane region" description="Helical" evidence="1">
    <location>
        <begin position="6"/>
        <end position="24"/>
    </location>
</feature>
<evidence type="ECO:0000313" key="2">
    <source>
        <dbReference type="EMBL" id="MFC5269811.1"/>
    </source>
</evidence>
<keyword evidence="1" id="KW-0812">Transmembrane</keyword>
<proteinExistence type="predicted"/>